<dbReference type="GO" id="GO:0005938">
    <property type="term" value="C:cell cortex"/>
    <property type="evidence" value="ECO:0007669"/>
    <property type="project" value="TreeGrafter"/>
</dbReference>
<feature type="compositionally biased region" description="Polar residues" evidence="2">
    <location>
        <begin position="541"/>
        <end position="550"/>
    </location>
</feature>
<name>A0AAN6DVI3_9EURO</name>
<keyword evidence="5" id="KW-1185">Reference proteome</keyword>
<feature type="compositionally biased region" description="Polar residues" evidence="2">
    <location>
        <begin position="776"/>
        <end position="787"/>
    </location>
</feature>
<gene>
    <name evidence="4" type="ORF">EDD36DRAFT_251997</name>
</gene>
<feature type="domain" description="Rho-GAP" evidence="3">
    <location>
        <begin position="86"/>
        <end position="294"/>
    </location>
</feature>
<dbReference type="SMART" id="SM00324">
    <property type="entry name" value="RhoGAP"/>
    <property type="match status" value="1"/>
</dbReference>
<feature type="compositionally biased region" description="Basic and acidic residues" evidence="2">
    <location>
        <begin position="756"/>
        <end position="769"/>
    </location>
</feature>
<evidence type="ECO:0000313" key="5">
    <source>
        <dbReference type="Proteomes" id="UP001203852"/>
    </source>
</evidence>
<organism evidence="4 5">
    <name type="scientific">Exophiala viscosa</name>
    <dbReference type="NCBI Taxonomy" id="2486360"/>
    <lineage>
        <taxon>Eukaryota</taxon>
        <taxon>Fungi</taxon>
        <taxon>Dikarya</taxon>
        <taxon>Ascomycota</taxon>
        <taxon>Pezizomycotina</taxon>
        <taxon>Eurotiomycetes</taxon>
        <taxon>Chaetothyriomycetidae</taxon>
        <taxon>Chaetothyriales</taxon>
        <taxon>Herpotrichiellaceae</taxon>
        <taxon>Exophiala</taxon>
    </lineage>
</organism>
<dbReference type="EMBL" id="MU404354">
    <property type="protein sequence ID" value="KAI1612976.1"/>
    <property type="molecule type" value="Genomic_DNA"/>
</dbReference>
<dbReference type="SUPFAM" id="SSF48350">
    <property type="entry name" value="GTPase activation domain, GAP"/>
    <property type="match status" value="1"/>
</dbReference>
<evidence type="ECO:0000256" key="2">
    <source>
        <dbReference type="SAM" id="MobiDB-lite"/>
    </source>
</evidence>
<dbReference type="Pfam" id="PF00620">
    <property type="entry name" value="RhoGAP"/>
    <property type="match status" value="1"/>
</dbReference>
<dbReference type="GO" id="GO:0005096">
    <property type="term" value="F:GTPase activator activity"/>
    <property type="evidence" value="ECO:0007669"/>
    <property type="project" value="UniProtKB-KW"/>
</dbReference>
<feature type="compositionally biased region" description="Low complexity" evidence="2">
    <location>
        <begin position="31"/>
        <end position="40"/>
    </location>
</feature>
<feature type="compositionally biased region" description="Polar residues" evidence="2">
    <location>
        <begin position="585"/>
        <end position="608"/>
    </location>
</feature>
<proteinExistence type="predicted"/>
<evidence type="ECO:0000313" key="4">
    <source>
        <dbReference type="EMBL" id="KAI1612976.1"/>
    </source>
</evidence>
<feature type="compositionally biased region" description="Polar residues" evidence="2">
    <location>
        <begin position="704"/>
        <end position="714"/>
    </location>
</feature>
<comment type="caution">
    <text evidence="4">The sequence shown here is derived from an EMBL/GenBank/DDBJ whole genome shotgun (WGS) entry which is preliminary data.</text>
</comment>
<dbReference type="GO" id="GO:0060237">
    <property type="term" value="P:regulation of fungal-type cell wall organization"/>
    <property type="evidence" value="ECO:0007669"/>
    <property type="project" value="TreeGrafter"/>
</dbReference>
<feature type="compositionally biased region" description="Low complexity" evidence="2">
    <location>
        <begin position="358"/>
        <end position="372"/>
    </location>
</feature>
<feature type="compositionally biased region" description="Basic and acidic residues" evidence="2">
    <location>
        <begin position="796"/>
        <end position="805"/>
    </location>
</feature>
<evidence type="ECO:0000256" key="1">
    <source>
        <dbReference type="ARBA" id="ARBA00022468"/>
    </source>
</evidence>
<reference evidence="4" key="1">
    <citation type="journal article" date="2022" name="bioRxiv">
        <title>Deciphering the potential niche of two novel black yeast fungi from a biological soil crust based on their genomes, phenotypes, and melanin regulation.</title>
        <authorList>
            <consortium name="DOE Joint Genome Institute"/>
            <person name="Carr E.C."/>
            <person name="Barton Q."/>
            <person name="Grambo S."/>
            <person name="Sullivan M."/>
            <person name="Renfro C.M."/>
            <person name="Kuo A."/>
            <person name="Pangilinan J."/>
            <person name="Lipzen A."/>
            <person name="Keymanesh K."/>
            <person name="Savage E."/>
            <person name="Barry K."/>
            <person name="Grigoriev I.V."/>
            <person name="Riekhof W.R."/>
            <person name="Harris S.S."/>
        </authorList>
    </citation>
    <scope>NUCLEOTIDE SEQUENCE</scope>
    <source>
        <strain evidence="4">JF 03-4F</strain>
    </source>
</reference>
<dbReference type="InterPro" id="IPR000198">
    <property type="entry name" value="RhoGAP_dom"/>
</dbReference>
<dbReference type="PROSITE" id="PS50238">
    <property type="entry name" value="RHOGAP"/>
    <property type="match status" value="1"/>
</dbReference>
<sequence length="841" mass="89516">MATGGAGQPPNSPPQNINHSGQRGGAPAPSPSAATAASPPSKRELTSWWKKFRKTTEKTDEQVEHGPQGIFGVPLAESIRYANVAISLQNEHGESFIYGYVPIVVAKCGVFLKEKATDVEGIFRLSGSAKRIKDLQTVFNSPDRYGKGLDWTGYTVHDAANILRRYLNQLPEPIVPLDFYERFREPLRATRVLGPDGEMHPRDLSVSEHSAAVSAYQKLITELPPLNRQLLLYILDLLAVFASKSDLNRMNAANLAAIFQPGIISHPSHDMSPREYSFSQDVLIFLIENQDNFLIGMSGTAVDEKTQKDVESGAPSVRSPKAVGRSASNASAGADSLRKYGVRRNVSVSSRGSRERGSPGVSSPGTPPGVASFTGGGGISRSNTVPSKRSPAIASGRFQQINNASDSSPTISSPIAGSETPPAADAEEQEANASQPASAVAEEGPSKATITSPPIPGPRSSSRPKKQQSQSAYESATLPDQAAPVPQQASNQASVAPAGPVPPRERKVTNLFPRSPIFGPSDPQGRQPKKLQKRQRIPGSVNDSAQSSLNDLHGEEQSAFHTPLVSPDATSVGKIDPLDAFQGPPVTNTAATPVNETPNPKQFTNATSNHDEPVQAAGLRPPKSPAGSTHSRSSFTDQSELENNDDGVPRPGKEKRRSRWRFSSSARKGENSPLALPPPIGQNAGARGSNSSLGSSRQPRKSFTGDSQQTQSAHDYQPYGSGQQSLVGQSSQESNEAPMETEKKGLFGKWKAKMSQTREERQAEKERAKSPPRNENAASRSSLNAFTQEHFAARGRSFDKPRDEAALSSVAEKPVTEGNPAADSGQADKLGAGIGTGAGTA</sequence>
<feature type="compositionally biased region" description="Gly residues" evidence="2">
    <location>
        <begin position="832"/>
        <end position="841"/>
    </location>
</feature>
<dbReference type="GO" id="GO:0007165">
    <property type="term" value="P:signal transduction"/>
    <property type="evidence" value="ECO:0007669"/>
    <property type="project" value="InterPro"/>
</dbReference>
<dbReference type="AlphaFoldDB" id="A0AAN6DVI3"/>
<keyword evidence="1" id="KW-0343">GTPase activation</keyword>
<feature type="compositionally biased region" description="Low complexity" evidence="2">
    <location>
        <begin position="720"/>
        <end position="732"/>
    </location>
</feature>
<feature type="compositionally biased region" description="Polar residues" evidence="2">
    <location>
        <begin position="626"/>
        <end position="638"/>
    </location>
</feature>
<feature type="compositionally biased region" description="Polar residues" evidence="2">
    <location>
        <begin position="397"/>
        <end position="415"/>
    </location>
</feature>
<dbReference type="PANTHER" id="PTHR15228:SF25">
    <property type="entry name" value="F-BAR DOMAIN-CONTAINING PROTEIN"/>
    <property type="match status" value="1"/>
</dbReference>
<accession>A0AAN6DVI3</accession>
<dbReference type="InterPro" id="IPR008936">
    <property type="entry name" value="Rho_GTPase_activation_prot"/>
</dbReference>
<feature type="compositionally biased region" description="Polar residues" evidence="2">
    <location>
        <begin position="688"/>
        <end position="697"/>
    </location>
</feature>
<feature type="region of interest" description="Disordered" evidence="2">
    <location>
        <begin position="304"/>
        <end position="841"/>
    </location>
</feature>
<feature type="compositionally biased region" description="Basic residues" evidence="2">
    <location>
        <begin position="527"/>
        <end position="536"/>
    </location>
</feature>
<evidence type="ECO:0000259" key="3">
    <source>
        <dbReference type="PROSITE" id="PS50238"/>
    </source>
</evidence>
<dbReference type="PANTHER" id="PTHR15228">
    <property type="entry name" value="SPERMATHECAL PHYSIOLOGY VARIANT"/>
    <property type="match status" value="1"/>
</dbReference>
<dbReference type="Gene3D" id="1.10.555.10">
    <property type="entry name" value="Rho GTPase activation protein"/>
    <property type="match status" value="1"/>
</dbReference>
<dbReference type="InterPro" id="IPR051025">
    <property type="entry name" value="RhoGAP"/>
</dbReference>
<dbReference type="Proteomes" id="UP001203852">
    <property type="component" value="Unassembled WGS sequence"/>
</dbReference>
<dbReference type="CDD" id="cd04396">
    <property type="entry name" value="RhoGAP_fSAC7_BAG7"/>
    <property type="match status" value="1"/>
</dbReference>
<feature type="region of interest" description="Disordered" evidence="2">
    <location>
        <begin position="1"/>
        <end position="45"/>
    </location>
</feature>
<protein>
    <submittedName>
        <fullName evidence="4">RalA-binding protein 1</fullName>
    </submittedName>
</protein>